<gene>
    <name evidence="1" type="ORF">GW587_30660</name>
</gene>
<reference evidence="1 2" key="1">
    <citation type="submission" date="2020-01" db="EMBL/GenBank/DDBJ databases">
        <authorList>
            <person name="Lee S.D."/>
        </authorList>
    </citation>
    <scope>NUCLEOTIDE SEQUENCE [LARGE SCALE GENOMIC DNA]</scope>
    <source>
        <strain evidence="1 2">SAP-35</strain>
    </source>
</reference>
<evidence type="ECO:0000313" key="1">
    <source>
        <dbReference type="EMBL" id="NGZ88601.1"/>
    </source>
</evidence>
<proteinExistence type="predicted"/>
<reference evidence="2" key="2">
    <citation type="submission" date="2023-07" db="EMBL/GenBank/DDBJ databases">
        <title>Duganella aceri sp. nov., isolated from tree sap.</title>
        <authorList>
            <person name="Kim I.S."/>
        </authorList>
    </citation>
    <scope>NUCLEOTIDE SEQUENCE [LARGE SCALE GENOMIC DNA]</scope>
    <source>
        <strain evidence="2">SAP-35</strain>
    </source>
</reference>
<name>A0ABX0FV62_9BURK</name>
<accession>A0ABX0FV62</accession>
<comment type="caution">
    <text evidence="1">The sequence shown here is derived from an EMBL/GenBank/DDBJ whole genome shotgun (WGS) entry which is preliminary data.</text>
</comment>
<evidence type="ECO:0000313" key="2">
    <source>
        <dbReference type="Proteomes" id="UP000666369"/>
    </source>
</evidence>
<sequence length="112" mass="12051">MTTKKAKSLMPYEIGQLSFMAGNSKIDSGSDRRLTPQLGPSHLFLDLPPPKSGNCCRYSPYAAKNSYFPMSYSGLNLSWKNGASIVTSHGVAALQIIISSPAELDILMPLSA</sequence>
<dbReference type="EMBL" id="JAADJT010000027">
    <property type="protein sequence ID" value="NGZ88601.1"/>
    <property type="molecule type" value="Genomic_DNA"/>
</dbReference>
<keyword evidence="2" id="KW-1185">Reference proteome</keyword>
<protein>
    <submittedName>
        <fullName evidence="1">Uncharacterized protein</fullName>
    </submittedName>
</protein>
<dbReference type="Proteomes" id="UP000666369">
    <property type="component" value="Unassembled WGS sequence"/>
</dbReference>
<organism evidence="1 2">
    <name type="scientific">Duganella aceris</name>
    <dbReference type="NCBI Taxonomy" id="2703883"/>
    <lineage>
        <taxon>Bacteria</taxon>
        <taxon>Pseudomonadati</taxon>
        <taxon>Pseudomonadota</taxon>
        <taxon>Betaproteobacteria</taxon>
        <taxon>Burkholderiales</taxon>
        <taxon>Oxalobacteraceae</taxon>
        <taxon>Telluria group</taxon>
        <taxon>Duganella</taxon>
    </lineage>
</organism>